<feature type="signal peptide" evidence="1">
    <location>
        <begin position="1"/>
        <end position="25"/>
    </location>
</feature>
<evidence type="ECO:0000313" key="2">
    <source>
        <dbReference type="EMBL" id="KAG0257907.1"/>
    </source>
</evidence>
<proteinExistence type="predicted"/>
<dbReference type="Proteomes" id="UP000726737">
    <property type="component" value="Unassembled WGS sequence"/>
</dbReference>
<feature type="chain" id="PRO_5040442629" description="Secreted protein" evidence="1">
    <location>
        <begin position="26"/>
        <end position="189"/>
    </location>
</feature>
<evidence type="ECO:0000256" key="1">
    <source>
        <dbReference type="SAM" id="SignalP"/>
    </source>
</evidence>
<keyword evidence="1" id="KW-0732">Signal</keyword>
<keyword evidence="3" id="KW-1185">Reference proteome</keyword>
<gene>
    <name evidence="2" type="ORF">BG011_003677</name>
</gene>
<dbReference type="EMBL" id="JAAAJA010000241">
    <property type="protein sequence ID" value="KAG0257907.1"/>
    <property type="molecule type" value="Genomic_DNA"/>
</dbReference>
<dbReference type="OrthoDB" id="3044029at2759"/>
<sequence>MMIKPVLTLAAITIAALLAGPTTEALPATNTSVPPTSTSTGASSGQTGALISANEYCIFLPPKWGGDIAENEDRAVAFCNKPIPTAPDARILPQGFIKSIHFVENKENDYVQITGRIDRTKYGLSADDEGGQYDPRAPIGSRCAGYSSFVQITEPDDQIYCIRCCKDKHDCPTGKSEYGCKDVIDGDYS</sequence>
<comment type="caution">
    <text evidence="2">The sequence shown here is derived from an EMBL/GenBank/DDBJ whole genome shotgun (WGS) entry which is preliminary data.</text>
</comment>
<dbReference type="AlphaFoldDB" id="A0A9P6Q2J0"/>
<accession>A0A9P6Q2J0</accession>
<protein>
    <recommendedName>
        <fullName evidence="4">Secreted protein</fullName>
    </recommendedName>
</protein>
<evidence type="ECO:0000313" key="3">
    <source>
        <dbReference type="Proteomes" id="UP000726737"/>
    </source>
</evidence>
<organism evidence="2 3">
    <name type="scientific">Mortierella polycephala</name>
    <dbReference type="NCBI Taxonomy" id="41804"/>
    <lineage>
        <taxon>Eukaryota</taxon>
        <taxon>Fungi</taxon>
        <taxon>Fungi incertae sedis</taxon>
        <taxon>Mucoromycota</taxon>
        <taxon>Mortierellomycotina</taxon>
        <taxon>Mortierellomycetes</taxon>
        <taxon>Mortierellales</taxon>
        <taxon>Mortierellaceae</taxon>
        <taxon>Mortierella</taxon>
    </lineage>
</organism>
<reference evidence="2" key="1">
    <citation type="journal article" date="2020" name="Fungal Divers.">
        <title>Resolving the Mortierellaceae phylogeny through synthesis of multi-gene phylogenetics and phylogenomics.</title>
        <authorList>
            <person name="Vandepol N."/>
            <person name="Liber J."/>
            <person name="Desiro A."/>
            <person name="Na H."/>
            <person name="Kennedy M."/>
            <person name="Barry K."/>
            <person name="Grigoriev I.V."/>
            <person name="Miller A.N."/>
            <person name="O'Donnell K."/>
            <person name="Stajich J.E."/>
            <person name="Bonito G."/>
        </authorList>
    </citation>
    <scope>NUCLEOTIDE SEQUENCE</scope>
    <source>
        <strain evidence="2">KOD948</strain>
    </source>
</reference>
<name>A0A9P6Q2J0_9FUNG</name>
<evidence type="ECO:0008006" key="4">
    <source>
        <dbReference type="Google" id="ProtNLM"/>
    </source>
</evidence>